<sequence length="62" mass="7037">MFNIGDIVLLKSEEKEMTVCGGNNDALGNPMIFCQWFNKDGNLQGANFYPVCLMKTIRTYNQ</sequence>
<dbReference type="GeneID" id="93519232"/>
<reference evidence="1 2" key="1">
    <citation type="journal article" date="2012" name="J. Bacteriol.">
        <title>Complete Genome Sequence of Providencia stuartii Clinical Isolate MRSN 2154.</title>
        <authorList>
            <person name="Clifford R.J."/>
            <person name="Hang J."/>
            <person name="Riley M.C."/>
            <person name="Onmus-Leone F."/>
            <person name="Kuschner R.A."/>
            <person name="Lesho E.P."/>
            <person name="Waterman P.E."/>
        </authorList>
    </citation>
    <scope>NUCLEOTIDE SEQUENCE [LARGE SCALE GENOMIC DNA]</scope>
    <source>
        <strain evidence="1 2">MRSN 2154</strain>
    </source>
</reference>
<proteinExistence type="predicted"/>
<dbReference type="KEGG" id="psi:S70_00145"/>
<name>A0A140NIV9_PROSM</name>
<dbReference type="EMBL" id="CP003488">
    <property type="protein sequence ID" value="AFH91932.1"/>
    <property type="molecule type" value="Genomic_DNA"/>
</dbReference>
<evidence type="ECO:0000313" key="1">
    <source>
        <dbReference type="EMBL" id="AFH91932.1"/>
    </source>
</evidence>
<dbReference type="HOGENOM" id="CLU_2900655_0_0_6"/>
<dbReference type="Proteomes" id="UP000005012">
    <property type="component" value="Chromosome"/>
</dbReference>
<gene>
    <name evidence="1" type="ordered locus">S70_00145</name>
</gene>
<reference evidence="2" key="2">
    <citation type="submission" date="2012-04" db="EMBL/GenBank/DDBJ databases">
        <title>Complete genome sequence of Providencia stuartii clinical isolate MRSN 2154.</title>
        <authorList>
            <person name="Clifford R.J."/>
            <person name="Hang J."/>
            <person name="Riley M.C."/>
            <person name="Onmus-Leone F."/>
            <person name="Kuschner R.A."/>
            <person name="Lesho E.P."/>
            <person name="Waterman P.E."/>
        </authorList>
    </citation>
    <scope>NUCLEOTIDE SEQUENCE [LARGE SCALE GENOMIC DNA]</scope>
    <source>
        <strain evidence="2">MRSN 2154</strain>
    </source>
</reference>
<evidence type="ECO:0008006" key="3">
    <source>
        <dbReference type="Google" id="ProtNLM"/>
    </source>
</evidence>
<protein>
    <recommendedName>
        <fullName evidence="3">DUF2158 domain-containing protein</fullName>
    </recommendedName>
</protein>
<dbReference type="RefSeq" id="WP_014656007.1">
    <property type="nucleotide sequence ID" value="NC_017731.1"/>
</dbReference>
<evidence type="ECO:0000313" key="2">
    <source>
        <dbReference type="Proteomes" id="UP000005012"/>
    </source>
</evidence>
<dbReference type="Pfam" id="PF09926">
    <property type="entry name" value="DUF2158"/>
    <property type="match status" value="1"/>
</dbReference>
<dbReference type="AlphaFoldDB" id="A0A140NIV9"/>
<dbReference type="InterPro" id="IPR019226">
    <property type="entry name" value="DUF2158"/>
</dbReference>
<organism evidence="1 2">
    <name type="scientific">Providencia stuartii (strain MRSN 2154)</name>
    <dbReference type="NCBI Taxonomy" id="1157951"/>
    <lineage>
        <taxon>Bacteria</taxon>
        <taxon>Pseudomonadati</taxon>
        <taxon>Pseudomonadota</taxon>
        <taxon>Gammaproteobacteria</taxon>
        <taxon>Enterobacterales</taxon>
        <taxon>Morganellaceae</taxon>
        <taxon>Providencia</taxon>
    </lineage>
</organism>
<accession>A0A140NIV9</accession>